<evidence type="ECO:0000256" key="1">
    <source>
        <dbReference type="SAM" id="SignalP"/>
    </source>
</evidence>
<feature type="signal peptide" evidence="1">
    <location>
        <begin position="1"/>
        <end position="21"/>
    </location>
</feature>
<dbReference type="EMBL" id="FOLL01000033">
    <property type="protein sequence ID" value="SFC83278.1"/>
    <property type="molecule type" value="Genomic_DNA"/>
</dbReference>
<name>A0A1I1MJH1_9SPHI</name>
<reference evidence="3" key="1">
    <citation type="submission" date="2016-10" db="EMBL/GenBank/DDBJ databases">
        <authorList>
            <person name="Varghese N."/>
            <person name="Submissions S."/>
        </authorList>
    </citation>
    <scope>NUCLEOTIDE SEQUENCE [LARGE SCALE GENOMIC DNA]</scope>
    <source>
        <strain evidence="3">DSM 22900</strain>
    </source>
</reference>
<dbReference type="RefSeq" id="WP_090975189.1">
    <property type="nucleotide sequence ID" value="NZ_FOLL01000033.1"/>
</dbReference>
<accession>A0A1I1MJH1</accession>
<protein>
    <submittedName>
        <fullName evidence="2">Uncharacterized protein</fullName>
    </submittedName>
</protein>
<gene>
    <name evidence="2" type="ORF">SAMN05421747_13313</name>
</gene>
<keyword evidence="1" id="KW-0732">Signal</keyword>
<keyword evidence="3" id="KW-1185">Reference proteome</keyword>
<sequence>MKTQTLMTVFIVLITFSIANSQSIFDVITDVDFAAPEERLYQGKLMVQDNSNTESVVLATTLGRWPQYNNDNSNITVQGKFILDIGGGEIDLSDSVSFSNNDFSPSFAVGSSIKWTTITFAAHTVKAGHVKFKYRGKNNVEPWSQYRYSSKSLQTTFDSPGPELIIQGPNILCNSQTYSIADNDSSISFKKWEIRNGNSIRIDGDSTSAASVTLVKNNNSGQVDLVAVFENLHNQTEYIYSKTIRIGEEILDGMIVGTVSMEVGTEHIFQFETSNGQDYGNITWQVDNPNIIVSQQSSSDQIKLIVPQNFPFTNPQANSQNITLTVSGLTDCGIASQSSIIRVRR</sequence>
<evidence type="ECO:0000313" key="2">
    <source>
        <dbReference type="EMBL" id="SFC83278.1"/>
    </source>
</evidence>
<dbReference type="AlphaFoldDB" id="A0A1I1MJH1"/>
<organism evidence="2 3">
    <name type="scientific">Parapedobacter composti</name>
    <dbReference type="NCBI Taxonomy" id="623281"/>
    <lineage>
        <taxon>Bacteria</taxon>
        <taxon>Pseudomonadati</taxon>
        <taxon>Bacteroidota</taxon>
        <taxon>Sphingobacteriia</taxon>
        <taxon>Sphingobacteriales</taxon>
        <taxon>Sphingobacteriaceae</taxon>
        <taxon>Parapedobacter</taxon>
    </lineage>
</organism>
<feature type="chain" id="PRO_5011617918" evidence="1">
    <location>
        <begin position="22"/>
        <end position="345"/>
    </location>
</feature>
<proteinExistence type="predicted"/>
<evidence type="ECO:0000313" key="3">
    <source>
        <dbReference type="Proteomes" id="UP000199577"/>
    </source>
</evidence>
<dbReference type="Proteomes" id="UP000199577">
    <property type="component" value="Unassembled WGS sequence"/>
</dbReference>
<dbReference type="STRING" id="623281.SAMN05421747_13313"/>